<evidence type="ECO:0000313" key="1">
    <source>
        <dbReference type="EMBL" id="RHZ76770.1"/>
    </source>
</evidence>
<accession>A0A397IVW6</accession>
<proteinExistence type="predicted"/>
<sequence>MNTLTKLTELPSILTDKIRSRFCKRYKKKTGLDPWIKSENSESSQISEAGMTKKDANNYILQDSSLETQVTIPRVNVQSIPSKRQFPISVLPNDPEERQQHVINMVLERFPYLTLKHSFKNNYFDFNRLVPCPLCSKNHKKENIRNYIEGFWGSSEYCGKKTYHLNCYTNKYQNSIQIVSIKESQ</sequence>
<dbReference type="OrthoDB" id="2404761at2759"/>
<dbReference type="AlphaFoldDB" id="A0A397IVW6"/>
<keyword evidence="2" id="KW-1185">Reference proteome</keyword>
<organism evidence="1 2">
    <name type="scientific">Diversispora epigaea</name>
    <dbReference type="NCBI Taxonomy" id="1348612"/>
    <lineage>
        <taxon>Eukaryota</taxon>
        <taxon>Fungi</taxon>
        <taxon>Fungi incertae sedis</taxon>
        <taxon>Mucoromycota</taxon>
        <taxon>Glomeromycotina</taxon>
        <taxon>Glomeromycetes</taxon>
        <taxon>Diversisporales</taxon>
        <taxon>Diversisporaceae</taxon>
        <taxon>Diversispora</taxon>
    </lineage>
</organism>
<name>A0A397IVW6_9GLOM</name>
<dbReference type="Proteomes" id="UP000266861">
    <property type="component" value="Unassembled WGS sequence"/>
</dbReference>
<comment type="caution">
    <text evidence="1">The sequence shown here is derived from an EMBL/GenBank/DDBJ whole genome shotgun (WGS) entry which is preliminary data.</text>
</comment>
<protein>
    <submittedName>
        <fullName evidence="1">Uncharacterized protein</fullName>
    </submittedName>
</protein>
<gene>
    <name evidence="1" type="ORF">Glove_193g49</name>
</gene>
<evidence type="ECO:0000313" key="2">
    <source>
        <dbReference type="Proteomes" id="UP000266861"/>
    </source>
</evidence>
<dbReference type="EMBL" id="PQFF01000181">
    <property type="protein sequence ID" value="RHZ76770.1"/>
    <property type="molecule type" value="Genomic_DNA"/>
</dbReference>
<reference evidence="1 2" key="1">
    <citation type="submission" date="2018-08" db="EMBL/GenBank/DDBJ databases">
        <title>Genome and evolution of the arbuscular mycorrhizal fungus Diversispora epigaea (formerly Glomus versiforme) and its bacterial endosymbionts.</title>
        <authorList>
            <person name="Sun X."/>
            <person name="Fei Z."/>
            <person name="Harrison M."/>
        </authorList>
    </citation>
    <scope>NUCLEOTIDE SEQUENCE [LARGE SCALE GENOMIC DNA]</scope>
    <source>
        <strain evidence="1 2">IT104</strain>
    </source>
</reference>